<dbReference type="NCBIfam" id="NF007739">
    <property type="entry name" value="PRK10419.1"/>
    <property type="match status" value="2"/>
</dbReference>
<dbReference type="RefSeq" id="WP_121689185.1">
    <property type="nucleotide sequence ID" value="NZ_RCUY01000013.1"/>
</dbReference>
<name>A0A3L7AL03_9MICO</name>
<dbReference type="GO" id="GO:0005524">
    <property type="term" value="F:ATP binding"/>
    <property type="evidence" value="ECO:0007669"/>
    <property type="project" value="UniProtKB-KW"/>
</dbReference>
<feature type="domain" description="ABC transporter" evidence="8">
    <location>
        <begin position="320"/>
        <end position="569"/>
    </location>
</feature>
<dbReference type="Pfam" id="PF00005">
    <property type="entry name" value="ABC_tran"/>
    <property type="match status" value="2"/>
</dbReference>
<sequence length="595" mass="63422">MSSENTSAREPVLEITDLTVDFHTDNGVIPAVKGISLNLYPGEVLALVGESGSGKSVTSMAVLRLLPGTARVGGTIRFAGNDLATLSEAKMNGVRGKDIAMVFQEPMTALNPTMRIGEQITEVLLNHNICPKDQAWERAVELLGRVGIPEPERRAKGFPHELSGGQRQRVVIAIALACNPRIIIADEPTTALDVTVQAEILDLIRGLAAESNTAFLLVTHNMGVVADVADRVAVMFRGNLVEEGPAERVLLAPEADYSRRLLDAVPKLPEAAWSEIAGIAEGVPGQVIQMDGVVSEPAVDGATPVTEAEFARQGGSDAALELVDATVQYTRKGSTFTALDAVSLTIARGEIVGLVGESGSGKSTLGRAALGLAPLAGGHVNIFGQPVRDRALLNRRERAARARVGVIFQDPGSSLDPRMTIADCIAEPLVVHGWQGKRASSALRRKRVAELLDAVELPKDFADRYPHELSGGQRQRVGLARSIALEPGLIIADEPTSALDVSVQASVLAVLRELQERYGFACLFISHDLAVVHDIAHRVAVMYRGGIVEEGLSSDVLVRPQHEYSKRLLASAPSPDPVEQARRRAARAILAESVA</sequence>
<proteinExistence type="inferred from homology"/>
<dbReference type="InterPro" id="IPR050388">
    <property type="entry name" value="ABC_Ni/Peptide_Import"/>
</dbReference>
<comment type="caution">
    <text evidence="9">The sequence shown here is derived from an EMBL/GenBank/DDBJ whole genome shotgun (WGS) entry which is preliminary data.</text>
</comment>
<comment type="subcellular location">
    <subcellularLocation>
        <location evidence="1">Cell membrane</location>
        <topology evidence="1">Peripheral membrane protein</topology>
    </subcellularLocation>
</comment>
<reference evidence="9 10" key="1">
    <citation type="submission" date="2018-10" db="EMBL/GenBank/DDBJ databases">
        <authorList>
            <person name="Li J."/>
        </authorList>
    </citation>
    <scope>NUCLEOTIDE SEQUENCE [LARGE SCALE GENOMIC DNA]</scope>
    <source>
        <strain evidence="9 10">JCM 11654</strain>
    </source>
</reference>
<dbReference type="NCBIfam" id="NF008453">
    <property type="entry name" value="PRK11308.1"/>
    <property type="match status" value="2"/>
</dbReference>
<dbReference type="SUPFAM" id="SSF52540">
    <property type="entry name" value="P-loop containing nucleoside triphosphate hydrolases"/>
    <property type="match status" value="2"/>
</dbReference>
<keyword evidence="5" id="KW-0547">Nucleotide-binding</keyword>
<evidence type="ECO:0000313" key="9">
    <source>
        <dbReference type="EMBL" id="RLP80248.1"/>
    </source>
</evidence>
<dbReference type="Pfam" id="PF08352">
    <property type="entry name" value="oligo_HPY"/>
    <property type="match status" value="1"/>
</dbReference>
<dbReference type="OrthoDB" id="4008250at2"/>
<dbReference type="PROSITE" id="PS50893">
    <property type="entry name" value="ABC_TRANSPORTER_2"/>
    <property type="match status" value="2"/>
</dbReference>
<evidence type="ECO:0000313" key="10">
    <source>
        <dbReference type="Proteomes" id="UP000269438"/>
    </source>
</evidence>
<dbReference type="GO" id="GO:0016887">
    <property type="term" value="F:ATP hydrolysis activity"/>
    <property type="evidence" value="ECO:0007669"/>
    <property type="project" value="InterPro"/>
</dbReference>
<keyword evidence="6 9" id="KW-0067">ATP-binding</keyword>
<feature type="domain" description="ABC transporter" evidence="8">
    <location>
        <begin position="13"/>
        <end position="262"/>
    </location>
</feature>
<dbReference type="Proteomes" id="UP000269438">
    <property type="component" value="Unassembled WGS sequence"/>
</dbReference>
<dbReference type="FunFam" id="3.40.50.300:FF:000016">
    <property type="entry name" value="Oligopeptide ABC transporter ATP-binding component"/>
    <property type="match status" value="1"/>
</dbReference>
<protein>
    <submittedName>
        <fullName evidence="9">ABC transporter ATP-binding protein</fullName>
    </submittedName>
</protein>
<evidence type="ECO:0000259" key="8">
    <source>
        <dbReference type="PROSITE" id="PS50893"/>
    </source>
</evidence>
<gene>
    <name evidence="9" type="ORF">D9V34_14385</name>
</gene>
<evidence type="ECO:0000256" key="3">
    <source>
        <dbReference type="ARBA" id="ARBA00022448"/>
    </source>
</evidence>
<dbReference type="SMART" id="SM00382">
    <property type="entry name" value="AAA"/>
    <property type="match status" value="2"/>
</dbReference>
<evidence type="ECO:0000256" key="6">
    <source>
        <dbReference type="ARBA" id="ARBA00022840"/>
    </source>
</evidence>
<evidence type="ECO:0000256" key="7">
    <source>
        <dbReference type="ARBA" id="ARBA00023136"/>
    </source>
</evidence>
<keyword evidence="10" id="KW-1185">Reference proteome</keyword>
<dbReference type="CDD" id="cd03257">
    <property type="entry name" value="ABC_NikE_OppD_transporters"/>
    <property type="match status" value="2"/>
</dbReference>
<dbReference type="InterPro" id="IPR013563">
    <property type="entry name" value="Oligopep_ABC_C"/>
</dbReference>
<comment type="similarity">
    <text evidence="2">Belongs to the ABC transporter superfamily.</text>
</comment>
<evidence type="ECO:0000256" key="4">
    <source>
        <dbReference type="ARBA" id="ARBA00022475"/>
    </source>
</evidence>
<accession>A0A3L7AL03</accession>
<dbReference type="PROSITE" id="PS00211">
    <property type="entry name" value="ABC_TRANSPORTER_1"/>
    <property type="match status" value="2"/>
</dbReference>
<evidence type="ECO:0000256" key="1">
    <source>
        <dbReference type="ARBA" id="ARBA00004202"/>
    </source>
</evidence>
<dbReference type="InterPro" id="IPR003439">
    <property type="entry name" value="ABC_transporter-like_ATP-bd"/>
</dbReference>
<dbReference type="InterPro" id="IPR017871">
    <property type="entry name" value="ABC_transporter-like_CS"/>
</dbReference>
<dbReference type="InterPro" id="IPR027417">
    <property type="entry name" value="P-loop_NTPase"/>
</dbReference>
<organism evidence="9 10">
    <name type="scientific">Mycetocola lacteus</name>
    <dbReference type="NCBI Taxonomy" id="76637"/>
    <lineage>
        <taxon>Bacteria</taxon>
        <taxon>Bacillati</taxon>
        <taxon>Actinomycetota</taxon>
        <taxon>Actinomycetes</taxon>
        <taxon>Micrococcales</taxon>
        <taxon>Microbacteriaceae</taxon>
        <taxon>Mycetocola</taxon>
    </lineage>
</organism>
<keyword evidence="3" id="KW-0813">Transport</keyword>
<keyword evidence="7" id="KW-0472">Membrane</keyword>
<evidence type="ECO:0000256" key="2">
    <source>
        <dbReference type="ARBA" id="ARBA00005417"/>
    </source>
</evidence>
<dbReference type="AlphaFoldDB" id="A0A3L7AL03"/>
<dbReference type="EMBL" id="RCUY01000013">
    <property type="protein sequence ID" value="RLP80248.1"/>
    <property type="molecule type" value="Genomic_DNA"/>
</dbReference>
<keyword evidence="4" id="KW-1003">Cell membrane</keyword>
<dbReference type="PANTHER" id="PTHR43297">
    <property type="entry name" value="OLIGOPEPTIDE TRANSPORT ATP-BINDING PROTEIN APPD"/>
    <property type="match status" value="1"/>
</dbReference>
<dbReference type="GO" id="GO:0005886">
    <property type="term" value="C:plasma membrane"/>
    <property type="evidence" value="ECO:0007669"/>
    <property type="project" value="UniProtKB-SubCell"/>
</dbReference>
<dbReference type="Gene3D" id="3.40.50.300">
    <property type="entry name" value="P-loop containing nucleotide triphosphate hydrolases"/>
    <property type="match status" value="2"/>
</dbReference>
<dbReference type="InterPro" id="IPR003593">
    <property type="entry name" value="AAA+_ATPase"/>
</dbReference>
<dbReference type="GO" id="GO:0015833">
    <property type="term" value="P:peptide transport"/>
    <property type="evidence" value="ECO:0007669"/>
    <property type="project" value="InterPro"/>
</dbReference>
<evidence type="ECO:0000256" key="5">
    <source>
        <dbReference type="ARBA" id="ARBA00022741"/>
    </source>
</evidence>
<dbReference type="PANTHER" id="PTHR43297:SF2">
    <property type="entry name" value="DIPEPTIDE TRANSPORT ATP-BINDING PROTEIN DPPD"/>
    <property type="match status" value="1"/>
</dbReference>